<sequence>MARQTKPDVCWPLSANSSLYMRLPYRPTWLFGAVALRVTRAYRTVCTAPVLVLARMIPWDLLVED</sequence>
<evidence type="ECO:0000313" key="2">
    <source>
        <dbReference type="Proteomes" id="UP000192247"/>
    </source>
</evidence>
<dbReference type="Proteomes" id="UP000192247">
    <property type="component" value="Unassembled WGS sequence"/>
</dbReference>
<dbReference type="EMBL" id="MNPL01032789">
    <property type="protein sequence ID" value="OQR66365.1"/>
    <property type="molecule type" value="Genomic_DNA"/>
</dbReference>
<gene>
    <name evidence="1" type="ORF">BIW11_04992</name>
</gene>
<organism evidence="1 2">
    <name type="scientific">Tropilaelaps mercedesae</name>
    <dbReference type="NCBI Taxonomy" id="418985"/>
    <lineage>
        <taxon>Eukaryota</taxon>
        <taxon>Metazoa</taxon>
        <taxon>Ecdysozoa</taxon>
        <taxon>Arthropoda</taxon>
        <taxon>Chelicerata</taxon>
        <taxon>Arachnida</taxon>
        <taxon>Acari</taxon>
        <taxon>Parasitiformes</taxon>
        <taxon>Mesostigmata</taxon>
        <taxon>Gamasina</taxon>
        <taxon>Dermanyssoidea</taxon>
        <taxon>Laelapidae</taxon>
        <taxon>Tropilaelaps</taxon>
    </lineage>
</organism>
<dbReference type="InParanoid" id="A0A1V9WYL3"/>
<proteinExistence type="predicted"/>
<evidence type="ECO:0000313" key="1">
    <source>
        <dbReference type="EMBL" id="OQR66365.1"/>
    </source>
</evidence>
<accession>A0A1V9WYL3</accession>
<name>A0A1V9WYL3_9ACAR</name>
<reference evidence="1 2" key="1">
    <citation type="journal article" date="2017" name="Gigascience">
        <title>Draft genome of the honey bee ectoparasitic mite, Tropilaelaps mercedesae, is shaped by the parasitic life history.</title>
        <authorList>
            <person name="Dong X."/>
            <person name="Armstrong S.D."/>
            <person name="Xia D."/>
            <person name="Makepeace B.L."/>
            <person name="Darby A.C."/>
            <person name="Kadowaki T."/>
        </authorList>
    </citation>
    <scope>NUCLEOTIDE SEQUENCE [LARGE SCALE GENOMIC DNA]</scope>
    <source>
        <strain evidence="1">Wuxi-XJTLU</strain>
    </source>
</reference>
<keyword evidence="2" id="KW-1185">Reference proteome</keyword>
<dbReference type="AlphaFoldDB" id="A0A1V9WYL3"/>
<comment type="caution">
    <text evidence="1">The sequence shown here is derived from an EMBL/GenBank/DDBJ whole genome shotgun (WGS) entry which is preliminary data.</text>
</comment>
<dbReference type="OrthoDB" id="6777517at2759"/>
<protein>
    <submittedName>
        <fullName evidence="1">Uncharacterized protein</fullName>
    </submittedName>
</protein>